<dbReference type="Proteomes" id="UP000828941">
    <property type="component" value="Chromosome 12"/>
</dbReference>
<evidence type="ECO:0000313" key="2">
    <source>
        <dbReference type="Proteomes" id="UP000828941"/>
    </source>
</evidence>
<gene>
    <name evidence="1" type="ORF">L6164_029936</name>
</gene>
<sequence length="118" mass="13364">MGGVLTSFLSSMLVIMLKAIPKFCSGPSLHVRHEYYRNLKEEIKGGMYVFCNIASGNEFHKEAVMQRLFPQYSVIMKLLQSNDNHLRTAAAWVIVKNICFPTSQRFLDGRKASCKACT</sequence>
<name>A0ACB9LAU4_BAUVA</name>
<proteinExistence type="predicted"/>
<accession>A0ACB9LAU4</accession>
<organism evidence="1 2">
    <name type="scientific">Bauhinia variegata</name>
    <name type="common">Purple orchid tree</name>
    <name type="synonym">Phanera variegata</name>
    <dbReference type="NCBI Taxonomy" id="167791"/>
    <lineage>
        <taxon>Eukaryota</taxon>
        <taxon>Viridiplantae</taxon>
        <taxon>Streptophyta</taxon>
        <taxon>Embryophyta</taxon>
        <taxon>Tracheophyta</taxon>
        <taxon>Spermatophyta</taxon>
        <taxon>Magnoliopsida</taxon>
        <taxon>eudicotyledons</taxon>
        <taxon>Gunneridae</taxon>
        <taxon>Pentapetalae</taxon>
        <taxon>rosids</taxon>
        <taxon>fabids</taxon>
        <taxon>Fabales</taxon>
        <taxon>Fabaceae</taxon>
        <taxon>Cercidoideae</taxon>
        <taxon>Cercideae</taxon>
        <taxon>Bauhiniinae</taxon>
        <taxon>Bauhinia</taxon>
    </lineage>
</organism>
<reference evidence="1 2" key="1">
    <citation type="journal article" date="2022" name="DNA Res.">
        <title>Chromosomal-level genome assembly of the orchid tree Bauhinia variegata (Leguminosae; Cercidoideae) supports the allotetraploid origin hypothesis of Bauhinia.</title>
        <authorList>
            <person name="Zhong Y."/>
            <person name="Chen Y."/>
            <person name="Zheng D."/>
            <person name="Pang J."/>
            <person name="Liu Y."/>
            <person name="Luo S."/>
            <person name="Meng S."/>
            <person name="Qian L."/>
            <person name="Wei D."/>
            <person name="Dai S."/>
            <person name="Zhou R."/>
        </authorList>
    </citation>
    <scope>NUCLEOTIDE SEQUENCE [LARGE SCALE GENOMIC DNA]</scope>
    <source>
        <strain evidence="1">BV-YZ2020</strain>
    </source>
</reference>
<dbReference type="EMBL" id="CM039437">
    <property type="protein sequence ID" value="KAI4306680.1"/>
    <property type="molecule type" value="Genomic_DNA"/>
</dbReference>
<evidence type="ECO:0000313" key="1">
    <source>
        <dbReference type="EMBL" id="KAI4306680.1"/>
    </source>
</evidence>
<protein>
    <submittedName>
        <fullName evidence="1">Uncharacterized protein</fullName>
    </submittedName>
</protein>
<comment type="caution">
    <text evidence="1">The sequence shown here is derived from an EMBL/GenBank/DDBJ whole genome shotgun (WGS) entry which is preliminary data.</text>
</comment>
<keyword evidence="2" id="KW-1185">Reference proteome</keyword>